<sequence length="180" mass="19855">MKNSKAILQVPGTMKIISAEIPVPKEDEVLIKVEYVGICGSDVHGFESGPFIPPKDPNQEIGLGHECAGTVVAVGSRVRKFKPGDRVNIEPGVPCGHCRYCLEGKYNICPDVDFMATHPNYRGALTHYLCHRRALLTNCQTIWTRWKGAGGACRSRMHAAMLADVKPGKKILFWEQVVLV</sequence>
<proteinExistence type="inferred from homology"/>
<comment type="cofactor">
    <cofactor evidence="1">
        <name>Zn(2+)</name>
        <dbReference type="ChEBI" id="CHEBI:29105"/>
    </cofactor>
</comment>
<evidence type="ECO:0000313" key="8">
    <source>
        <dbReference type="Proteomes" id="UP000254088"/>
    </source>
</evidence>
<dbReference type="SUPFAM" id="SSF50129">
    <property type="entry name" value="GroES-like"/>
    <property type="match status" value="1"/>
</dbReference>
<dbReference type="InterPro" id="IPR002328">
    <property type="entry name" value="ADH_Zn_CS"/>
</dbReference>
<dbReference type="PANTHER" id="PTHR43161:SF9">
    <property type="entry name" value="SORBITOL DEHYDROGENASE"/>
    <property type="match status" value="1"/>
</dbReference>
<dbReference type="Gene3D" id="3.90.180.10">
    <property type="entry name" value="Medium-chain alcohol dehydrogenases, catalytic domain"/>
    <property type="match status" value="1"/>
</dbReference>
<evidence type="ECO:0000256" key="4">
    <source>
        <dbReference type="ARBA" id="ARBA00022833"/>
    </source>
</evidence>
<feature type="domain" description="Alcohol dehydrogenase-like N-terminal" evidence="6">
    <location>
        <begin position="26"/>
        <end position="136"/>
    </location>
</feature>
<keyword evidence="4" id="KW-0862">Zinc</keyword>
<dbReference type="InterPro" id="IPR011032">
    <property type="entry name" value="GroES-like_sf"/>
</dbReference>
<evidence type="ECO:0000313" key="7">
    <source>
        <dbReference type="EMBL" id="STL93100.1"/>
    </source>
</evidence>
<evidence type="ECO:0000256" key="2">
    <source>
        <dbReference type="ARBA" id="ARBA00008072"/>
    </source>
</evidence>
<organism evidence="7 8">
    <name type="scientific">Escherichia coli</name>
    <dbReference type="NCBI Taxonomy" id="562"/>
    <lineage>
        <taxon>Bacteria</taxon>
        <taxon>Pseudomonadati</taxon>
        <taxon>Pseudomonadota</taxon>
        <taxon>Gammaproteobacteria</taxon>
        <taxon>Enterobacterales</taxon>
        <taxon>Enterobacteriaceae</taxon>
        <taxon>Escherichia</taxon>
    </lineage>
</organism>
<dbReference type="AlphaFoldDB" id="A0A377CG52"/>
<comment type="similarity">
    <text evidence="2">Belongs to the zinc-containing alcohol dehydrogenase family.</text>
</comment>
<evidence type="ECO:0000256" key="3">
    <source>
        <dbReference type="ARBA" id="ARBA00022723"/>
    </source>
</evidence>
<dbReference type="EC" id="1.1.1.14" evidence="7"/>
<evidence type="ECO:0000256" key="5">
    <source>
        <dbReference type="ARBA" id="ARBA00023002"/>
    </source>
</evidence>
<evidence type="ECO:0000259" key="6">
    <source>
        <dbReference type="Pfam" id="PF08240"/>
    </source>
</evidence>
<keyword evidence="3" id="KW-0479">Metal-binding</keyword>
<evidence type="ECO:0000256" key="1">
    <source>
        <dbReference type="ARBA" id="ARBA00001947"/>
    </source>
</evidence>
<dbReference type="EMBL" id="UGEX01000001">
    <property type="protein sequence ID" value="STL93100.1"/>
    <property type="molecule type" value="Genomic_DNA"/>
</dbReference>
<name>A0A377CG52_ECOLX</name>
<reference evidence="7 8" key="1">
    <citation type="submission" date="2018-06" db="EMBL/GenBank/DDBJ databases">
        <authorList>
            <consortium name="Pathogen Informatics"/>
            <person name="Doyle S."/>
        </authorList>
    </citation>
    <scope>NUCLEOTIDE SEQUENCE [LARGE SCALE GENOMIC DNA]</scope>
    <source>
        <strain evidence="7 8">NCTC10429</strain>
    </source>
</reference>
<gene>
    <name evidence="7" type="primary">gutB_3</name>
    <name evidence="7" type="ORF">NCTC10429_03388</name>
</gene>
<dbReference type="GO" id="GO:0008270">
    <property type="term" value="F:zinc ion binding"/>
    <property type="evidence" value="ECO:0007669"/>
    <property type="project" value="InterPro"/>
</dbReference>
<protein>
    <submittedName>
        <fullName evidence="7">Putative zinc-binding dehydrogenase</fullName>
        <ecNumber evidence="7">1.1.1.14</ecNumber>
    </submittedName>
</protein>
<accession>A0A377CG52</accession>
<dbReference type="Proteomes" id="UP000254088">
    <property type="component" value="Unassembled WGS sequence"/>
</dbReference>
<dbReference type="InterPro" id="IPR013154">
    <property type="entry name" value="ADH-like_N"/>
</dbReference>
<dbReference type="Pfam" id="PF08240">
    <property type="entry name" value="ADH_N"/>
    <property type="match status" value="1"/>
</dbReference>
<dbReference type="PROSITE" id="PS00059">
    <property type="entry name" value="ADH_ZINC"/>
    <property type="match status" value="1"/>
</dbReference>
<dbReference type="PANTHER" id="PTHR43161">
    <property type="entry name" value="SORBITOL DEHYDROGENASE"/>
    <property type="match status" value="1"/>
</dbReference>
<dbReference type="GO" id="GO:0003939">
    <property type="term" value="F:L-iditol 2-dehydrogenase (NAD+) activity"/>
    <property type="evidence" value="ECO:0007669"/>
    <property type="project" value="UniProtKB-EC"/>
</dbReference>
<keyword evidence="5 7" id="KW-0560">Oxidoreductase</keyword>